<evidence type="ECO:0000259" key="4">
    <source>
        <dbReference type="PROSITE" id="PS51138"/>
    </source>
</evidence>
<dbReference type="Gene3D" id="1.10.1240.40">
    <property type="entry name" value="ENT domain"/>
    <property type="match status" value="1"/>
</dbReference>
<dbReference type="FunFam" id="1.10.1240.40:FF:000005">
    <property type="entry name" value="ENT domain containing protein, expressed"/>
    <property type="match status" value="1"/>
</dbReference>
<dbReference type="InterPro" id="IPR005491">
    <property type="entry name" value="ENT_dom"/>
</dbReference>
<dbReference type="Gene3D" id="2.30.30.140">
    <property type="match status" value="1"/>
</dbReference>
<evidence type="ECO:0000256" key="2">
    <source>
        <dbReference type="ARBA" id="ARBA00023242"/>
    </source>
</evidence>
<dbReference type="PANTHER" id="PTHR33432:SF27">
    <property type="entry name" value="PROTEIN EMSY-LIKE 3"/>
    <property type="match status" value="1"/>
</dbReference>
<dbReference type="InterPro" id="IPR036142">
    <property type="entry name" value="ENT_dom-like_sf"/>
</dbReference>
<reference evidence="5" key="1">
    <citation type="journal article" date="2016" name="Nat. Genet.">
        <title>A high-quality carrot genome assembly provides new insights into carotenoid accumulation and asterid genome evolution.</title>
        <authorList>
            <person name="Iorizzo M."/>
            <person name="Ellison S."/>
            <person name="Senalik D."/>
            <person name="Zeng P."/>
            <person name="Satapoomin P."/>
            <person name="Huang J."/>
            <person name="Bowman M."/>
            <person name="Iovene M."/>
            <person name="Sanseverino W."/>
            <person name="Cavagnaro P."/>
            <person name="Yildiz M."/>
            <person name="Macko-Podgorni A."/>
            <person name="Moranska E."/>
            <person name="Grzebelus E."/>
            <person name="Grzebelus D."/>
            <person name="Ashrafi H."/>
            <person name="Zheng Z."/>
            <person name="Cheng S."/>
            <person name="Spooner D."/>
            <person name="Van Deynze A."/>
            <person name="Simon P."/>
        </authorList>
    </citation>
    <scope>NUCLEOTIDE SEQUENCE</scope>
    <source>
        <tissue evidence="5">Leaf</tissue>
    </source>
</reference>
<gene>
    <name evidence="5" type="ORF">DCAR_0417471</name>
</gene>
<feature type="compositionally biased region" description="Polar residues" evidence="3">
    <location>
        <begin position="164"/>
        <end position="176"/>
    </location>
</feature>
<dbReference type="EMBL" id="CP093346">
    <property type="protein sequence ID" value="WOG98130.1"/>
    <property type="molecule type" value="Genomic_DNA"/>
</dbReference>
<dbReference type="Proteomes" id="UP000077755">
    <property type="component" value="Chromosome 4"/>
</dbReference>
<accession>A0AAF1AZK2</accession>
<evidence type="ECO:0000256" key="3">
    <source>
        <dbReference type="SAM" id="MobiDB-lite"/>
    </source>
</evidence>
<dbReference type="GO" id="GO:0050832">
    <property type="term" value="P:defense response to fungus"/>
    <property type="evidence" value="ECO:0007669"/>
    <property type="project" value="InterPro"/>
</dbReference>
<dbReference type="CDD" id="cd20404">
    <property type="entry name" value="Tudor_Agenet_AtEML-like"/>
    <property type="match status" value="1"/>
</dbReference>
<keyword evidence="2" id="KW-0539">Nucleus</keyword>
<dbReference type="AlphaFoldDB" id="A0AAF1AZK2"/>
<dbReference type="SUPFAM" id="SSF158639">
    <property type="entry name" value="ENT-like"/>
    <property type="match status" value="1"/>
</dbReference>
<feature type="domain" description="ENT" evidence="4">
    <location>
        <begin position="5"/>
        <end position="92"/>
    </location>
</feature>
<dbReference type="PANTHER" id="PTHR33432">
    <property type="entry name" value="PROTEIN EMSY-LIKE 4"/>
    <property type="match status" value="1"/>
</dbReference>
<proteinExistence type="predicted"/>
<dbReference type="SMART" id="SM01191">
    <property type="entry name" value="ENT"/>
    <property type="match status" value="1"/>
</dbReference>
<protein>
    <recommendedName>
        <fullName evidence="4">ENT domain-containing protein</fullName>
    </recommendedName>
</protein>
<evidence type="ECO:0000313" key="6">
    <source>
        <dbReference type="Proteomes" id="UP000077755"/>
    </source>
</evidence>
<evidence type="ECO:0000313" key="5">
    <source>
        <dbReference type="EMBL" id="WOG98130.1"/>
    </source>
</evidence>
<comment type="subcellular location">
    <subcellularLocation>
        <location evidence="1">Nucleus</location>
    </subcellularLocation>
</comment>
<dbReference type="GO" id="GO:0005634">
    <property type="term" value="C:nucleus"/>
    <property type="evidence" value="ECO:0007669"/>
    <property type="project" value="UniProtKB-SubCell"/>
</dbReference>
<dbReference type="PROSITE" id="PS51138">
    <property type="entry name" value="ENT"/>
    <property type="match status" value="1"/>
</dbReference>
<dbReference type="InterPro" id="IPR033485">
    <property type="entry name" value="EMSY-LIKE_plant"/>
</dbReference>
<organism evidence="5 6">
    <name type="scientific">Daucus carota subsp. sativus</name>
    <name type="common">Carrot</name>
    <dbReference type="NCBI Taxonomy" id="79200"/>
    <lineage>
        <taxon>Eukaryota</taxon>
        <taxon>Viridiplantae</taxon>
        <taxon>Streptophyta</taxon>
        <taxon>Embryophyta</taxon>
        <taxon>Tracheophyta</taxon>
        <taxon>Spermatophyta</taxon>
        <taxon>Magnoliopsida</taxon>
        <taxon>eudicotyledons</taxon>
        <taxon>Gunneridae</taxon>
        <taxon>Pentapetalae</taxon>
        <taxon>asterids</taxon>
        <taxon>campanulids</taxon>
        <taxon>Apiales</taxon>
        <taxon>Apiaceae</taxon>
        <taxon>Apioideae</taxon>
        <taxon>Scandiceae</taxon>
        <taxon>Daucinae</taxon>
        <taxon>Daucus</taxon>
        <taxon>Daucus sect. Daucus</taxon>
    </lineage>
</organism>
<evidence type="ECO:0000256" key="1">
    <source>
        <dbReference type="ARBA" id="ARBA00004123"/>
    </source>
</evidence>
<feature type="compositionally biased region" description="Polar residues" evidence="3">
    <location>
        <begin position="97"/>
        <end position="137"/>
    </location>
</feature>
<feature type="region of interest" description="Disordered" evidence="3">
    <location>
        <begin position="97"/>
        <end position="176"/>
    </location>
</feature>
<dbReference type="Pfam" id="PF03735">
    <property type="entry name" value="ENT"/>
    <property type="match status" value="1"/>
</dbReference>
<keyword evidence="6" id="KW-1185">Reference proteome</keyword>
<name>A0AAF1AZK2_DAUCS</name>
<reference evidence="5" key="2">
    <citation type="submission" date="2022-03" db="EMBL/GenBank/DDBJ databases">
        <title>Draft title - Genomic analysis of global carrot germplasm unveils the trajectory of domestication and the origin of high carotenoid orange carrot.</title>
        <authorList>
            <person name="Iorizzo M."/>
            <person name="Ellison S."/>
            <person name="Senalik D."/>
            <person name="Macko-Podgorni A."/>
            <person name="Grzebelus D."/>
            <person name="Bostan H."/>
            <person name="Rolling W."/>
            <person name="Curaba J."/>
            <person name="Simon P."/>
        </authorList>
    </citation>
    <scope>NUCLEOTIDE SEQUENCE</scope>
    <source>
        <tissue evidence="5">Leaf</tissue>
    </source>
</reference>
<sequence>MQFDMESQIHQLEQEAYRSVLRAFKAQSDAISWEKEGLITELRKELRVSDDEHRELLSTVNTDDIICTIREWRKAGENQTGMFNVSQPIHDVLPSPTVSASWKKQKTSQSGSLAFSRPMQGSHNQPAQPLSASSKWATSFDAGGQKSRSLGPQVPGLSGRYASTGPTPRGVSNGNGAPSLFLMNNNAEVARRDPLSGRKVMTRWPEDNNFYEAVITDFNPQDGRHALVYDRNTPKEAWEWVDLKEIPPEDIRWVDDDAGLSHQSGVGVQGPGDSNLIHGTYPNIGRGKGAMRDQNENEIPLSENGVVKKVSDEIEILHTDTLIKEVQKMFTTAHPSLLEIEKAKKMLKEHEQALIDVISKLGDAANSGSGAGQRSPHGQSMDIEQRWRNSLYSGNNHVPGSELDTRGARANGTAVANGSLNQHEDDIIEI</sequence>
<dbReference type="SUPFAM" id="SSF63748">
    <property type="entry name" value="Tudor/PWWP/MBT"/>
    <property type="match status" value="1"/>
</dbReference>